<dbReference type="Proteomes" id="UP001597314">
    <property type="component" value="Unassembled WGS sequence"/>
</dbReference>
<reference evidence="2" key="1">
    <citation type="journal article" date="2019" name="Int. J. Syst. Evol. Microbiol.">
        <title>The Global Catalogue of Microorganisms (GCM) 10K type strain sequencing project: providing services to taxonomists for standard genome sequencing and annotation.</title>
        <authorList>
            <consortium name="The Broad Institute Genomics Platform"/>
            <consortium name="The Broad Institute Genome Sequencing Center for Infectious Disease"/>
            <person name="Wu L."/>
            <person name="Ma J."/>
        </authorList>
    </citation>
    <scope>NUCLEOTIDE SEQUENCE [LARGE SCALE GENOMIC DNA]</scope>
    <source>
        <strain evidence="2">CGMCC 1.6774</strain>
    </source>
</reference>
<sequence>MSRRRHRDERGFTMVEVVVALALLAAGLAAIASLVATTATGARTLEQRVALAEAARLVATALPRPEAMTAADLAGTVAGHRYEVRVSPYFGGGAAVADSPWLPVLVELRVRAPSGAVFATETVRLQRRPKP</sequence>
<protein>
    <submittedName>
        <fullName evidence="1">Prepilin-type N-terminal cleavage/methylation domain-containing protein</fullName>
    </submittedName>
</protein>
<dbReference type="RefSeq" id="WP_378478827.1">
    <property type="nucleotide sequence ID" value="NZ_JBHUIW010000019.1"/>
</dbReference>
<gene>
    <name evidence="1" type="ORF">ACFSOX_16085</name>
</gene>
<evidence type="ECO:0000313" key="2">
    <source>
        <dbReference type="Proteomes" id="UP001597314"/>
    </source>
</evidence>
<accession>A0ABW5ALW8</accession>
<organism evidence="1 2">
    <name type="scientific">Rhodoplanes azumiensis</name>
    <dbReference type="NCBI Taxonomy" id="1897628"/>
    <lineage>
        <taxon>Bacteria</taxon>
        <taxon>Pseudomonadati</taxon>
        <taxon>Pseudomonadota</taxon>
        <taxon>Alphaproteobacteria</taxon>
        <taxon>Hyphomicrobiales</taxon>
        <taxon>Nitrobacteraceae</taxon>
        <taxon>Rhodoplanes</taxon>
    </lineage>
</organism>
<keyword evidence="2" id="KW-1185">Reference proteome</keyword>
<dbReference type="InterPro" id="IPR012902">
    <property type="entry name" value="N_methyl_site"/>
</dbReference>
<dbReference type="NCBIfam" id="TIGR02532">
    <property type="entry name" value="IV_pilin_GFxxxE"/>
    <property type="match status" value="1"/>
</dbReference>
<proteinExistence type="predicted"/>
<dbReference type="Pfam" id="PF07963">
    <property type="entry name" value="N_methyl"/>
    <property type="match status" value="1"/>
</dbReference>
<name>A0ABW5ALW8_9BRAD</name>
<comment type="caution">
    <text evidence="1">The sequence shown here is derived from an EMBL/GenBank/DDBJ whole genome shotgun (WGS) entry which is preliminary data.</text>
</comment>
<evidence type="ECO:0000313" key="1">
    <source>
        <dbReference type="EMBL" id="MFD2183676.1"/>
    </source>
</evidence>
<dbReference type="EMBL" id="JBHUIW010000019">
    <property type="protein sequence ID" value="MFD2183676.1"/>
    <property type="molecule type" value="Genomic_DNA"/>
</dbReference>